<feature type="domain" description="Xylulose 5-phosphate/Fructose 6-phosphate phosphoketolase C-terminal" evidence="6">
    <location>
        <begin position="344"/>
        <end position="383"/>
    </location>
</feature>
<evidence type="ECO:0000313" key="7">
    <source>
        <dbReference type="EMBL" id="EFW99779.1"/>
    </source>
</evidence>
<dbReference type="GO" id="GO:0046165">
    <property type="term" value="P:alcohol biosynthetic process"/>
    <property type="evidence" value="ECO:0007669"/>
    <property type="project" value="UniProtKB-ARBA"/>
</dbReference>
<dbReference type="InterPro" id="IPR018969">
    <property type="entry name" value="Xul5P/Fru6P_PKetolase_C"/>
</dbReference>
<dbReference type="GO" id="GO:0045337">
    <property type="term" value="P:farnesyl diphosphate biosynthetic process"/>
    <property type="evidence" value="ECO:0007669"/>
    <property type="project" value="TreeGrafter"/>
</dbReference>
<dbReference type="GO" id="GO:0004337">
    <property type="term" value="F:(2E,6E)-farnesyl diphosphate synthase activity"/>
    <property type="evidence" value="ECO:0007669"/>
    <property type="project" value="TreeGrafter"/>
</dbReference>
<evidence type="ECO:0000256" key="5">
    <source>
        <dbReference type="RuleBase" id="RU004466"/>
    </source>
</evidence>
<dbReference type="AlphaFoldDB" id="F0XQW5"/>
<dbReference type="eggNOG" id="KOG0711">
    <property type="taxonomic scope" value="Eukaryota"/>
</dbReference>
<dbReference type="GO" id="GO:0016832">
    <property type="term" value="F:aldehyde-lyase activity"/>
    <property type="evidence" value="ECO:0007669"/>
    <property type="project" value="InterPro"/>
</dbReference>
<dbReference type="GO" id="GO:0046872">
    <property type="term" value="F:metal ion binding"/>
    <property type="evidence" value="ECO:0007669"/>
    <property type="project" value="UniProtKB-KW"/>
</dbReference>
<sequence length="399" mass="45482">MALSLSVSGFETEGFQLLCDFVNHENFPDIPVEAMERLNRILIQVQGGQISRPRVMFKLFDKLAEREPTEDEVREVYVMAWVVELLQFAILASDDIVDGDLWRRGRWSWHRQPGVGLSAVYDTFVATFLALAFLKKHLDQKKAYIGMVESINREILYVQLYQSFDTMVANQGPGNVSTFCEHKLRDISLGLCGYFFLPFSLMLHYLGQGTPDNLRQTREITDEISIYYQAQNDYIDLYGDRSNNGKDGRDIRENKCSWLIVEALNRSDKGQRTALKNKYGRSDKECVDEVKQIFNDLDLKGAFKQYQSGAIQKIKEQIQSVDEGSGHPYVGTRPGSINVIVSDKQDHLQYLTIEDAIQHCTKGAGIWPQFSTDAGHEPGVQLGSECIVSKKFVQPMYFL</sequence>
<dbReference type="Gene3D" id="1.10.600.10">
    <property type="entry name" value="Farnesyl Diphosphate Synthase"/>
    <property type="match status" value="1"/>
</dbReference>
<dbReference type="STRING" id="655863.F0XQW5"/>
<dbReference type="HOGENOM" id="CLU_028376_1_0_1"/>
<dbReference type="RefSeq" id="XP_014169511.1">
    <property type="nucleotide sequence ID" value="XM_014314036.1"/>
</dbReference>
<gene>
    <name evidence="7" type="ORF">CMQ_97</name>
</gene>
<comment type="similarity">
    <text evidence="5">Belongs to the FPP/GGPP synthase family.</text>
</comment>
<dbReference type="InterPro" id="IPR008949">
    <property type="entry name" value="Isoprenoid_synthase_dom_sf"/>
</dbReference>
<evidence type="ECO:0000259" key="6">
    <source>
        <dbReference type="Pfam" id="PF09363"/>
    </source>
</evidence>
<evidence type="ECO:0000256" key="3">
    <source>
        <dbReference type="ARBA" id="ARBA00022723"/>
    </source>
</evidence>
<dbReference type="EMBL" id="GL629807">
    <property type="protein sequence ID" value="EFW99779.1"/>
    <property type="molecule type" value="Genomic_DNA"/>
</dbReference>
<keyword evidence="8" id="KW-1185">Reference proteome</keyword>
<proteinExistence type="inferred from homology"/>
<name>F0XQW5_GROCL</name>
<evidence type="ECO:0000256" key="2">
    <source>
        <dbReference type="ARBA" id="ARBA00022679"/>
    </source>
</evidence>
<comment type="cofactor">
    <cofactor evidence="1">
        <name>Mg(2+)</name>
        <dbReference type="ChEBI" id="CHEBI:18420"/>
    </cofactor>
</comment>
<dbReference type="OrthoDB" id="10257492at2759"/>
<dbReference type="InterPro" id="IPR039702">
    <property type="entry name" value="FPS1-like"/>
</dbReference>
<accession>F0XQW5</accession>
<dbReference type="GO" id="GO:0005975">
    <property type="term" value="P:carbohydrate metabolic process"/>
    <property type="evidence" value="ECO:0007669"/>
    <property type="project" value="InterPro"/>
</dbReference>
<keyword evidence="3" id="KW-0479">Metal-binding</keyword>
<dbReference type="PANTHER" id="PTHR11525">
    <property type="entry name" value="FARNESYL-PYROPHOSPHATE SYNTHETASE"/>
    <property type="match status" value="1"/>
</dbReference>
<dbReference type="GeneID" id="25982107"/>
<dbReference type="InterPro" id="IPR000092">
    <property type="entry name" value="Polyprenyl_synt"/>
</dbReference>
<keyword evidence="2 5" id="KW-0808">Transferase</keyword>
<keyword evidence="4" id="KW-0460">Magnesium</keyword>
<dbReference type="Pfam" id="PF00348">
    <property type="entry name" value="polyprenyl_synt"/>
    <property type="match status" value="1"/>
</dbReference>
<dbReference type="GO" id="GO:0043386">
    <property type="term" value="P:mycotoxin biosynthetic process"/>
    <property type="evidence" value="ECO:0007669"/>
    <property type="project" value="UniProtKB-ARBA"/>
</dbReference>
<dbReference type="SUPFAM" id="SSF48576">
    <property type="entry name" value="Terpenoid synthases"/>
    <property type="match status" value="1"/>
</dbReference>
<protein>
    <submittedName>
        <fullName evidence="7">Farnesyl-pyrophosphate synthetase</fullName>
    </submittedName>
</protein>
<evidence type="ECO:0000256" key="1">
    <source>
        <dbReference type="ARBA" id="ARBA00001946"/>
    </source>
</evidence>
<dbReference type="GO" id="GO:0005737">
    <property type="term" value="C:cytoplasm"/>
    <property type="evidence" value="ECO:0007669"/>
    <property type="project" value="TreeGrafter"/>
</dbReference>
<evidence type="ECO:0000256" key="4">
    <source>
        <dbReference type="ARBA" id="ARBA00022842"/>
    </source>
</evidence>
<dbReference type="GO" id="GO:0004161">
    <property type="term" value="F:dimethylallyltranstransferase activity"/>
    <property type="evidence" value="ECO:0007669"/>
    <property type="project" value="TreeGrafter"/>
</dbReference>
<organism evidence="8">
    <name type="scientific">Grosmannia clavigera (strain kw1407 / UAMH 11150)</name>
    <name type="common">Blue stain fungus</name>
    <name type="synonym">Graphiocladiella clavigera</name>
    <dbReference type="NCBI Taxonomy" id="655863"/>
    <lineage>
        <taxon>Eukaryota</taxon>
        <taxon>Fungi</taxon>
        <taxon>Dikarya</taxon>
        <taxon>Ascomycota</taxon>
        <taxon>Pezizomycotina</taxon>
        <taxon>Sordariomycetes</taxon>
        <taxon>Sordariomycetidae</taxon>
        <taxon>Ophiostomatales</taxon>
        <taxon>Ophiostomataceae</taxon>
        <taxon>Leptographium</taxon>
    </lineage>
</organism>
<dbReference type="InParanoid" id="F0XQW5"/>
<dbReference type="PANTHER" id="PTHR11525:SF0">
    <property type="entry name" value="FARNESYL PYROPHOSPHATE SYNTHASE"/>
    <property type="match status" value="1"/>
</dbReference>
<reference evidence="7 8" key="1">
    <citation type="journal article" date="2011" name="Proc. Natl. Acad. Sci. U.S.A.">
        <title>Genome and transcriptome analyses of the mountain pine beetle-fungal symbiont Grosmannia clavigera, a lodgepole pine pathogen.</title>
        <authorList>
            <person name="DiGuistini S."/>
            <person name="Wang Y."/>
            <person name="Liao N.Y."/>
            <person name="Taylor G."/>
            <person name="Tanguay P."/>
            <person name="Feau N."/>
            <person name="Henrissat B."/>
            <person name="Chan S.K."/>
            <person name="Hesse-Orce U."/>
            <person name="Alamouti S.M."/>
            <person name="Tsui C.K.M."/>
            <person name="Docking R.T."/>
            <person name="Levasseur A."/>
            <person name="Haridas S."/>
            <person name="Robertson G."/>
            <person name="Birol I."/>
            <person name="Holt R.A."/>
            <person name="Marra M.A."/>
            <person name="Hamelin R.C."/>
            <person name="Hirst M."/>
            <person name="Jones S.J.M."/>
            <person name="Bohlmann J."/>
            <person name="Breuil C."/>
        </authorList>
    </citation>
    <scope>NUCLEOTIDE SEQUENCE [LARGE SCALE GENOMIC DNA]</scope>
    <source>
        <strain evidence="8">kw1407 / UAMH 11150</strain>
    </source>
</reference>
<dbReference type="Proteomes" id="UP000007796">
    <property type="component" value="Unassembled WGS sequence"/>
</dbReference>
<evidence type="ECO:0000313" key="8">
    <source>
        <dbReference type="Proteomes" id="UP000007796"/>
    </source>
</evidence>
<dbReference type="Pfam" id="PF09363">
    <property type="entry name" value="XFP_C"/>
    <property type="match status" value="1"/>
</dbReference>